<dbReference type="EMBL" id="JBHRVD010000001">
    <property type="protein sequence ID" value="MFC3321313.1"/>
    <property type="molecule type" value="Genomic_DNA"/>
</dbReference>
<accession>A0ABV7MIE5</accession>
<keyword evidence="2" id="KW-1185">Reference proteome</keyword>
<evidence type="ECO:0000313" key="2">
    <source>
        <dbReference type="Proteomes" id="UP001595648"/>
    </source>
</evidence>
<gene>
    <name evidence="1" type="ORF">ACFOJ9_05900</name>
</gene>
<dbReference type="RefSeq" id="WP_378977576.1">
    <property type="nucleotide sequence ID" value="NZ_JBHRVD010000001.1"/>
</dbReference>
<protein>
    <submittedName>
        <fullName evidence="1">Uncharacterized protein</fullName>
    </submittedName>
</protein>
<organism evidence="1 2">
    <name type="scientific">Mesorhizobium cantuariense</name>
    <dbReference type="NCBI Taxonomy" id="1300275"/>
    <lineage>
        <taxon>Bacteria</taxon>
        <taxon>Pseudomonadati</taxon>
        <taxon>Pseudomonadota</taxon>
        <taxon>Alphaproteobacteria</taxon>
        <taxon>Hyphomicrobiales</taxon>
        <taxon>Phyllobacteriaceae</taxon>
        <taxon>Mesorhizobium</taxon>
    </lineage>
</organism>
<reference evidence="2" key="1">
    <citation type="journal article" date="2019" name="Int. J. Syst. Evol. Microbiol.">
        <title>The Global Catalogue of Microorganisms (GCM) 10K type strain sequencing project: providing services to taxonomists for standard genome sequencing and annotation.</title>
        <authorList>
            <consortium name="The Broad Institute Genomics Platform"/>
            <consortium name="The Broad Institute Genome Sequencing Center for Infectious Disease"/>
            <person name="Wu L."/>
            <person name="Ma J."/>
        </authorList>
    </citation>
    <scope>NUCLEOTIDE SEQUENCE [LARGE SCALE GENOMIC DNA]</scope>
    <source>
        <strain evidence="2">ICMP 19515</strain>
    </source>
</reference>
<name>A0ABV7MIE5_9HYPH</name>
<evidence type="ECO:0000313" key="1">
    <source>
        <dbReference type="EMBL" id="MFC3321313.1"/>
    </source>
</evidence>
<dbReference type="Proteomes" id="UP001595648">
    <property type="component" value="Unassembled WGS sequence"/>
</dbReference>
<sequence>MMATAVAKALGGTVIGPHRIVAPGPGHSRADRSMSVLLDSNAADGFLVNSFADDDWRICRDHVRQMLGIPETMRQTK</sequence>
<proteinExistence type="predicted"/>
<comment type="caution">
    <text evidence="1">The sequence shown here is derived from an EMBL/GenBank/DDBJ whole genome shotgun (WGS) entry which is preliminary data.</text>
</comment>